<sequence length="260" mass="28332">MKASSSGTAGRSRHRGTSHYATADTASSTGGKTVSYRMPPVTISADRQMDLLAAAVTTCATGRSAAKIRDLVRETGLNRDVTASLRFLTDTGLLTSGPAGWTPTVAGARVGRTWPTDREATRTLFGEVWRDSWVYQLLVASVPAETSLSTEDVAKAMRPYPTSRLTPWVHLVDWLELARYMERADDGTLRLSNTVDRDTRHSRPSDPEPPEPSAATEPGPQLGLVLPLSMKQLEQLNAEDYGAVMRSLATIYDVLSRQRA</sequence>
<evidence type="ECO:0000313" key="2">
    <source>
        <dbReference type="EMBL" id="SED03199.1"/>
    </source>
</evidence>
<dbReference type="AlphaFoldDB" id="A0A1H4XC66"/>
<organism evidence="2 3">
    <name type="scientific">Streptomyces misionensis</name>
    <dbReference type="NCBI Taxonomy" id="67331"/>
    <lineage>
        <taxon>Bacteria</taxon>
        <taxon>Bacillati</taxon>
        <taxon>Actinomycetota</taxon>
        <taxon>Actinomycetes</taxon>
        <taxon>Kitasatosporales</taxon>
        <taxon>Streptomycetaceae</taxon>
        <taxon>Streptomyces</taxon>
    </lineage>
</organism>
<dbReference type="STRING" id="67331.SAMN04490357_3603"/>
<feature type="compositionally biased region" description="Basic and acidic residues" evidence="1">
    <location>
        <begin position="195"/>
        <end position="206"/>
    </location>
</feature>
<dbReference type="RefSeq" id="WP_074992560.1">
    <property type="nucleotide sequence ID" value="NZ_FNTD01000004.1"/>
</dbReference>
<evidence type="ECO:0000313" key="3">
    <source>
        <dbReference type="Proteomes" id="UP000182375"/>
    </source>
</evidence>
<accession>A0A1H4XC66</accession>
<feature type="region of interest" description="Disordered" evidence="1">
    <location>
        <begin position="1"/>
        <end position="36"/>
    </location>
</feature>
<evidence type="ECO:0000256" key="1">
    <source>
        <dbReference type="SAM" id="MobiDB-lite"/>
    </source>
</evidence>
<gene>
    <name evidence="2" type="ORF">SAMN04490357_3603</name>
</gene>
<proteinExistence type="predicted"/>
<dbReference type="GeneID" id="95512737"/>
<reference evidence="2 3" key="1">
    <citation type="submission" date="2016-10" db="EMBL/GenBank/DDBJ databases">
        <authorList>
            <person name="de Groot N.N."/>
        </authorList>
    </citation>
    <scope>NUCLEOTIDE SEQUENCE [LARGE SCALE GENOMIC DNA]</scope>
    <source>
        <strain evidence="2 3">DSM 40306</strain>
    </source>
</reference>
<dbReference type="EMBL" id="FNTD01000004">
    <property type="protein sequence ID" value="SED03199.1"/>
    <property type="molecule type" value="Genomic_DNA"/>
</dbReference>
<protein>
    <submittedName>
        <fullName evidence="2">Uncharacterized protein</fullName>
    </submittedName>
</protein>
<name>A0A1H4XC66_9ACTN</name>
<dbReference type="Proteomes" id="UP000182375">
    <property type="component" value="Unassembled WGS sequence"/>
</dbReference>
<feature type="region of interest" description="Disordered" evidence="1">
    <location>
        <begin position="191"/>
        <end position="222"/>
    </location>
</feature>